<sequence>MTYPPPADSPSDPWSQPATPPVDPTLPASGPPTGGDPYAPVDPYAGMKMEQAAPVADPYAVPGYAPAGHPAPGYPGYGYAPPPRTNGMAIAALVLSLVGIGSCITAPIGAILGHVARKQIRETGEGGEGMAKAAIIVGWILTGLLVLAILFYVVLIVIAITTSDSGSGTSYGY</sequence>
<evidence type="ECO:0000256" key="1">
    <source>
        <dbReference type="SAM" id="MobiDB-lite"/>
    </source>
</evidence>
<keyword evidence="2" id="KW-0812">Transmembrane</keyword>
<dbReference type="AlphaFoldDB" id="A0A1C4X7E6"/>
<protein>
    <recommendedName>
        <fullName evidence="3">DUF4190 domain-containing protein</fullName>
    </recommendedName>
</protein>
<dbReference type="Pfam" id="PF13828">
    <property type="entry name" value="DUF4190"/>
    <property type="match status" value="1"/>
</dbReference>
<reference evidence="4 5" key="1">
    <citation type="submission" date="2016-06" db="EMBL/GenBank/DDBJ databases">
        <authorList>
            <person name="Kjaerup R.B."/>
            <person name="Dalgaard T.S."/>
            <person name="Juul-Madsen H.R."/>
        </authorList>
    </citation>
    <scope>NUCLEOTIDE SEQUENCE [LARGE SCALE GENOMIC DNA]</scope>
    <source>
        <strain evidence="4 5">DSM 45626</strain>
    </source>
</reference>
<dbReference type="RefSeq" id="WP_091283217.1">
    <property type="nucleotide sequence ID" value="NZ_FMCW01000022.1"/>
</dbReference>
<feature type="domain" description="DUF4190" evidence="3">
    <location>
        <begin position="88"/>
        <end position="148"/>
    </location>
</feature>
<feature type="region of interest" description="Disordered" evidence="1">
    <location>
        <begin position="1"/>
        <end position="43"/>
    </location>
</feature>
<evidence type="ECO:0000259" key="3">
    <source>
        <dbReference type="Pfam" id="PF13828"/>
    </source>
</evidence>
<organism evidence="4 5">
    <name type="scientific">Micromonospora haikouensis</name>
    <dbReference type="NCBI Taxonomy" id="686309"/>
    <lineage>
        <taxon>Bacteria</taxon>
        <taxon>Bacillati</taxon>
        <taxon>Actinomycetota</taxon>
        <taxon>Actinomycetes</taxon>
        <taxon>Micromonosporales</taxon>
        <taxon>Micromonosporaceae</taxon>
        <taxon>Micromonospora</taxon>
    </lineage>
</organism>
<dbReference type="Proteomes" id="UP000199375">
    <property type="component" value="Unassembled WGS sequence"/>
</dbReference>
<dbReference type="EMBL" id="FMCW01000022">
    <property type="protein sequence ID" value="SCF04382.1"/>
    <property type="molecule type" value="Genomic_DNA"/>
</dbReference>
<name>A0A1C4X7E6_9ACTN</name>
<feature type="transmembrane region" description="Helical" evidence="2">
    <location>
        <begin position="133"/>
        <end position="160"/>
    </location>
</feature>
<keyword evidence="2" id="KW-1133">Transmembrane helix</keyword>
<proteinExistence type="predicted"/>
<gene>
    <name evidence="4" type="ORF">GA0070558_12283</name>
</gene>
<keyword evidence="2" id="KW-0472">Membrane</keyword>
<accession>A0A1C4X7E6</accession>
<feature type="transmembrane region" description="Helical" evidence="2">
    <location>
        <begin position="88"/>
        <end position="112"/>
    </location>
</feature>
<evidence type="ECO:0000313" key="4">
    <source>
        <dbReference type="EMBL" id="SCF04382.1"/>
    </source>
</evidence>
<evidence type="ECO:0000256" key="2">
    <source>
        <dbReference type="SAM" id="Phobius"/>
    </source>
</evidence>
<dbReference type="InterPro" id="IPR025241">
    <property type="entry name" value="DUF4190"/>
</dbReference>
<evidence type="ECO:0000313" key="5">
    <source>
        <dbReference type="Proteomes" id="UP000199375"/>
    </source>
</evidence>